<dbReference type="EMBL" id="AJAL01000014">
    <property type="protein sequence ID" value="EOH77070.1"/>
    <property type="molecule type" value="Genomic_DNA"/>
</dbReference>
<dbReference type="HOGENOM" id="CLU_3098637_0_0_9"/>
<name>R2R030_9ENTE</name>
<organism evidence="1 3">
    <name type="scientific">Enterococcus raffinosus ATCC 49464</name>
    <dbReference type="NCBI Taxonomy" id="1158602"/>
    <lineage>
        <taxon>Bacteria</taxon>
        <taxon>Bacillati</taxon>
        <taxon>Bacillota</taxon>
        <taxon>Bacilli</taxon>
        <taxon>Lactobacillales</taxon>
        <taxon>Enterococcaceae</taxon>
        <taxon>Enterococcus</taxon>
    </lineage>
</organism>
<evidence type="ECO:0000313" key="3">
    <source>
        <dbReference type="Proteomes" id="UP000013877"/>
    </source>
</evidence>
<protein>
    <submittedName>
        <fullName evidence="1">Uncharacterized protein</fullName>
    </submittedName>
</protein>
<comment type="caution">
    <text evidence="1">The sequence shown here is derived from an EMBL/GenBank/DDBJ whole genome shotgun (WGS) entry which is preliminary data.</text>
</comment>
<sequence length="51" mass="5980">MYVIYDEPRGNIKLIEEMFDEVIFEVTVYAKCEVNVMIDFLLLYANIATLS</sequence>
<reference evidence="2 4" key="2">
    <citation type="submission" date="2013-03" db="EMBL/GenBank/DDBJ databases">
        <title>The Genome Sequence of Enterococcus raffinosus ATCC_49464 (PacBio/Illumina hybrid assembly).</title>
        <authorList>
            <consortium name="The Broad Institute Genomics Platform"/>
            <consortium name="The Broad Institute Genome Sequencing Center for Infectious Disease"/>
            <person name="Earl A."/>
            <person name="Russ C."/>
            <person name="Gilmore M."/>
            <person name="Surin D."/>
            <person name="Walker B."/>
            <person name="Young S."/>
            <person name="Zeng Q."/>
            <person name="Gargeya S."/>
            <person name="Fitzgerald M."/>
            <person name="Haas B."/>
            <person name="Abouelleil A."/>
            <person name="Allen A.W."/>
            <person name="Alvarado L."/>
            <person name="Arachchi H.M."/>
            <person name="Berlin A.M."/>
            <person name="Chapman S.B."/>
            <person name="Gainer-Dewar J."/>
            <person name="Goldberg J."/>
            <person name="Griggs A."/>
            <person name="Gujja S."/>
            <person name="Hansen M."/>
            <person name="Howarth C."/>
            <person name="Imamovic A."/>
            <person name="Ireland A."/>
            <person name="Larimer J."/>
            <person name="McCowan C."/>
            <person name="Murphy C."/>
            <person name="Pearson M."/>
            <person name="Poon T.W."/>
            <person name="Priest M."/>
            <person name="Roberts A."/>
            <person name="Saif S."/>
            <person name="Shea T."/>
            <person name="Sisk P."/>
            <person name="Sykes S."/>
            <person name="Wortman J."/>
            <person name="Nusbaum C."/>
            <person name="Birren B."/>
        </authorList>
    </citation>
    <scope>NUCLEOTIDE SEQUENCE [LARGE SCALE GENOMIC DNA]</scope>
    <source>
        <strain evidence="2 4">ATCC 49464</strain>
    </source>
</reference>
<accession>R2R030</accession>
<dbReference type="RefSeq" id="WP_010745851.1">
    <property type="nucleotide sequence ID" value="NZ_ASWF01000003.1"/>
</dbReference>
<dbReference type="AlphaFoldDB" id="R2R030"/>
<dbReference type="Proteomes" id="UP000013877">
    <property type="component" value="Unassembled WGS sequence"/>
</dbReference>
<evidence type="ECO:0000313" key="4">
    <source>
        <dbReference type="Proteomes" id="UP000014158"/>
    </source>
</evidence>
<gene>
    <name evidence="2" type="ORF">I590_02587</name>
    <name evidence="1" type="ORF">UAK_02643</name>
</gene>
<keyword evidence="4" id="KW-1185">Reference proteome</keyword>
<dbReference type="Proteomes" id="UP000014158">
    <property type="component" value="Unassembled WGS sequence"/>
</dbReference>
<reference evidence="1 3" key="1">
    <citation type="submission" date="2013-02" db="EMBL/GenBank/DDBJ databases">
        <title>The Genome Sequence of Enterococcus raffinosus ATCC_49464.</title>
        <authorList>
            <consortium name="The Broad Institute Genome Sequencing Platform"/>
            <consortium name="The Broad Institute Genome Sequencing Center for Infectious Disease"/>
            <person name="Earl A.M."/>
            <person name="Gilmore M.S."/>
            <person name="Lebreton F."/>
            <person name="Walker B."/>
            <person name="Young S.K."/>
            <person name="Zeng Q."/>
            <person name="Gargeya S."/>
            <person name="Fitzgerald M."/>
            <person name="Haas B."/>
            <person name="Abouelleil A."/>
            <person name="Alvarado L."/>
            <person name="Arachchi H.M."/>
            <person name="Berlin A.M."/>
            <person name="Chapman S.B."/>
            <person name="Dewar J."/>
            <person name="Goldberg J."/>
            <person name="Griggs A."/>
            <person name="Gujja S."/>
            <person name="Hansen M."/>
            <person name="Howarth C."/>
            <person name="Imamovic A."/>
            <person name="Larimer J."/>
            <person name="McCowan C."/>
            <person name="Murphy C."/>
            <person name="Neiman D."/>
            <person name="Pearson M."/>
            <person name="Priest M."/>
            <person name="Roberts A."/>
            <person name="Saif S."/>
            <person name="Shea T."/>
            <person name="Sisk P."/>
            <person name="Sykes S."/>
            <person name="Wortman J."/>
            <person name="Nusbaum C."/>
            <person name="Birren B."/>
        </authorList>
    </citation>
    <scope>NUCLEOTIDE SEQUENCE [LARGE SCALE GENOMIC DNA]</scope>
    <source>
        <strain evidence="1 3">ATCC 49464</strain>
    </source>
</reference>
<proteinExistence type="predicted"/>
<evidence type="ECO:0000313" key="1">
    <source>
        <dbReference type="EMBL" id="EOH77070.1"/>
    </source>
</evidence>
<evidence type="ECO:0000313" key="2">
    <source>
        <dbReference type="EMBL" id="EOT75763.1"/>
    </source>
</evidence>
<dbReference type="EMBL" id="ASWF01000003">
    <property type="protein sequence ID" value="EOT75763.1"/>
    <property type="molecule type" value="Genomic_DNA"/>
</dbReference>